<reference evidence="3 4" key="1">
    <citation type="submission" date="2018-09" db="EMBL/GenBank/DDBJ databases">
        <title>Cohnella cavernae sp. nov., isolated from a karst cave.</title>
        <authorList>
            <person name="Zhu H."/>
        </authorList>
    </citation>
    <scope>NUCLEOTIDE SEQUENCE [LARGE SCALE GENOMIC DNA]</scope>
    <source>
        <strain evidence="3 4">K2E09-144</strain>
    </source>
</reference>
<accession>A0A398CJA4</accession>
<keyword evidence="1" id="KW-0472">Membrane</keyword>
<dbReference type="GO" id="GO:0004175">
    <property type="term" value="F:endopeptidase activity"/>
    <property type="evidence" value="ECO:0007669"/>
    <property type="project" value="UniProtKB-ARBA"/>
</dbReference>
<proteinExistence type="predicted"/>
<dbReference type="OrthoDB" id="118729at2"/>
<gene>
    <name evidence="3" type="ORF">D3H35_16970</name>
</gene>
<feature type="transmembrane region" description="Helical" evidence="1">
    <location>
        <begin position="48"/>
        <end position="68"/>
    </location>
</feature>
<keyword evidence="4" id="KW-1185">Reference proteome</keyword>
<protein>
    <submittedName>
        <fullName evidence="3">CPBP family intramembrane metalloprotease</fullName>
    </submittedName>
</protein>
<dbReference type="InterPro" id="IPR003675">
    <property type="entry name" value="Rce1/LyrA-like_dom"/>
</dbReference>
<evidence type="ECO:0000256" key="1">
    <source>
        <dbReference type="SAM" id="Phobius"/>
    </source>
</evidence>
<keyword evidence="3" id="KW-0645">Protease</keyword>
<comment type="caution">
    <text evidence="3">The sequence shown here is derived from an EMBL/GenBank/DDBJ whole genome shotgun (WGS) entry which is preliminary data.</text>
</comment>
<name>A0A398CJA4_9BACL</name>
<keyword evidence="3" id="KW-0482">Metalloprotease</keyword>
<dbReference type="Pfam" id="PF02517">
    <property type="entry name" value="Rce1-like"/>
    <property type="match status" value="1"/>
</dbReference>
<sequence length="197" mass="22390">MSMNRAAIFSSIFLIVFSMLIIYFWKGIHTGNYLLQLFSLKFLFKDMMIGLIGSIPLLLLLVFLIVVGKANLPETKGSVDLVCFLRQKRMNLLTVSIVTVLGEELLFRGVLLIWINSIFPSLLSNITISLLFTALHYKDQYKGQPYLLLYLFVMSLLTGIVTLEQQTLWSAFTIHAVSNFVTSALIRTKVIRLQSEC</sequence>
<keyword evidence="1" id="KW-1133">Transmembrane helix</keyword>
<evidence type="ECO:0000259" key="2">
    <source>
        <dbReference type="Pfam" id="PF02517"/>
    </source>
</evidence>
<keyword evidence="3" id="KW-0378">Hydrolase</keyword>
<feature type="transmembrane region" description="Helical" evidence="1">
    <location>
        <begin position="113"/>
        <end position="135"/>
    </location>
</feature>
<keyword evidence="1" id="KW-0812">Transmembrane</keyword>
<dbReference type="AlphaFoldDB" id="A0A398CJA4"/>
<organism evidence="3 4">
    <name type="scientific">Cohnella faecalis</name>
    <dbReference type="NCBI Taxonomy" id="2315694"/>
    <lineage>
        <taxon>Bacteria</taxon>
        <taxon>Bacillati</taxon>
        <taxon>Bacillota</taxon>
        <taxon>Bacilli</taxon>
        <taxon>Bacillales</taxon>
        <taxon>Paenibacillaceae</taxon>
        <taxon>Cohnella</taxon>
    </lineage>
</organism>
<feature type="transmembrane region" description="Helical" evidence="1">
    <location>
        <begin position="169"/>
        <end position="186"/>
    </location>
</feature>
<feature type="transmembrane region" description="Helical" evidence="1">
    <location>
        <begin position="147"/>
        <end position="163"/>
    </location>
</feature>
<dbReference type="GO" id="GO:0080120">
    <property type="term" value="P:CAAX-box protein maturation"/>
    <property type="evidence" value="ECO:0007669"/>
    <property type="project" value="UniProtKB-ARBA"/>
</dbReference>
<dbReference type="GO" id="GO:0006508">
    <property type="term" value="P:proteolysis"/>
    <property type="evidence" value="ECO:0007669"/>
    <property type="project" value="UniProtKB-KW"/>
</dbReference>
<evidence type="ECO:0000313" key="4">
    <source>
        <dbReference type="Proteomes" id="UP000266340"/>
    </source>
</evidence>
<feature type="domain" description="CAAX prenyl protease 2/Lysostaphin resistance protein A-like" evidence="2">
    <location>
        <begin position="91"/>
        <end position="181"/>
    </location>
</feature>
<feature type="transmembrane region" description="Helical" evidence="1">
    <location>
        <begin position="89"/>
        <end position="107"/>
    </location>
</feature>
<feature type="transmembrane region" description="Helical" evidence="1">
    <location>
        <begin position="7"/>
        <end position="28"/>
    </location>
</feature>
<dbReference type="GO" id="GO:0008237">
    <property type="term" value="F:metallopeptidase activity"/>
    <property type="evidence" value="ECO:0007669"/>
    <property type="project" value="UniProtKB-KW"/>
</dbReference>
<dbReference type="Proteomes" id="UP000266340">
    <property type="component" value="Unassembled WGS sequence"/>
</dbReference>
<dbReference type="RefSeq" id="WP_147355867.1">
    <property type="nucleotide sequence ID" value="NZ_JBHSOV010000048.1"/>
</dbReference>
<dbReference type="EMBL" id="QXJM01000039">
    <property type="protein sequence ID" value="RIE02400.1"/>
    <property type="molecule type" value="Genomic_DNA"/>
</dbReference>
<evidence type="ECO:0000313" key="3">
    <source>
        <dbReference type="EMBL" id="RIE02400.1"/>
    </source>
</evidence>